<protein>
    <submittedName>
        <fullName evidence="2">Uncharacterized protein</fullName>
    </submittedName>
</protein>
<feature type="transmembrane region" description="Helical" evidence="1">
    <location>
        <begin position="110"/>
        <end position="131"/>
    </location>
</feature>
<gene>
    <name evidence="2" type="ORF">D7223_26405</name>
</gene>
<feature type="transmembrane region" description="Helical" evidence="1">
    <location>
        <begin position="216"/>
        <end position="235"/>
    </location>
</feature>
<comment type="caution">
    <text evidence="2">The sequence shown here is derived from an EMBL/GenBank/DDBJ whole genome shotgun (WGS) entry which is preliminary data.</text>
</comment>
<keyword evidence="1" id="KW-0472">Membrane</keyword>
<feature type="transmembrane region" description="Helical" evidence="1">
    <location>
        <begin position="175"/>
        <end position="196"/>
    </location>
</feature>
<sequence>MEPDRTTEAERTLAQLDRLRDRSARRARGGAWLPALGIAVLLLASSALYQAPFGQLYAIEGEHPYWAGLPDQQRSPVASYLFWFLGVPLLLAGSAWWYRRRARRLGVRTPWPAFAATGLGVLLLLAVIAAVPTSPPPDTLVLIEGPFWPGLLTPLLAPAAMAVALGWVERSRGLVVAGVWIVALSAWLCTVFPLGTVPGWLIGGGPAPGQLAWRPGHYLVLMALPLLAVAAARLVSTRRPGA</sequence>
<name>A0A3A9YZR1_9ACTN</name>
<accession>A0A3A9YZR1</accession>
<dbReference type="Proteomes" id="UP000281726">
    <property type="component" value="Unassembled WGS sequence"/>
</dbReference>
<keyword evidence="1" id="KW-0812">Transmembrane</keyword>
<keyword evidence="3" id="KW-1185">Reference proteome</keyword>
<evidence type="ECO:0000313" key="3">
    <source>
        <dbReference type="Proteomes" id="UP000281726"/>
    </source>
</evidence>
<reference evidence="2 3" key="1">
    <citation type="journal article" date="2004" name="Syst. Appl. Microbiol.">
        <title>Cryptoendolithic actinomycetes from antarctic sandstone rock samples: Micromonospora endolithica sp. nov. and two isolates related to Micromonospora coerulea Jensen 1932.</title>
        <authorList>
            <person name="Hirsch P."/>
            <person name="Mevs U."/>
            <person name="Kroppenstedt R.M."/>
            <person name="Schumann P."/>
            <person name="Stackebrandt E."/>
        </authorList>
    </citation>
    <scope>NUCLEOTIDE SEQUENCE [LARGE SCALE GENOMIC DNA]</scope>
    <source>
        <strain evidence="2 3">JCM 12677</strain>
    </source>
</reference>
<proteinExistence type="predicted"/>
<keyword evidence="1" id="KW-1133">Transmembrane helix</keyword>
<dbReference type="OrthoDB" id="3387921at2"/>
<evidence type="ECO:0000256" key="1">
    <source>
        <dbReference type="SAM" id="Phobius"/>
    </source>
</evidence>
<feature type="transmembrane region" description="Helical" evidence="1">
    <location>
        <begin position="80"/>
        <end position="98"/>
    </location>
</feature>
<dbReference type="EMBL" id="RBAK01000013">
    <property type="protein sequence ID" value="RKN40666.1"/>
    <property type="molecule type" value="Genomic_DNA"/>
</dbReference>
<evidence type="ECO:0000313" key="2">
    <source>
        <dbReference type="EMBL" id="RKN40666.1"/>
    </source>
</evidence>
<dbReference type="AlphaFoldDB" id="A0A3A9YZR1"/>
<dbReference type="RefSeq" id="WP_120731195.1">
    <property type="nucleotide sequence ID" value="NZ_RBAK01000013.1"/>
</dbReference>
<feature type="transmembrane region" description="Helical" evidence="1">
    <location>
        <begin position="30"/>
        <end position="49"/>
    </location>
</feature>
<feature type="transmembrane region" description="Helical" evidence="1">
    <location>
        <begin position="151"/>
        <end position="168"/>
    </location>
</feature>
<organism evidence="2 3">
    <name type="scientific">Micromonospora endolithica</name>
    <dbReference type="NCBI Taxonomy" id="230091"/>
    <lineage>
        <taxon>Bacteria</taxon>
        <taxon>Bacillati</taxon>
        <taxon>Actinomycetota</taxon>
        <taxon>Actinomycetes</taxon>
        <taxon>Micromonosporales</taxon>
        <taxon>Micromonosporaceae</taxon>
        <taxon>Micromonospora</taxon>
    </lineage>
</organism>